<dbReference type="RefSeq" id="WP_213484698.1">
    <property type="nucleotide sequence ID" value="NZ_CAJRAY010000050.1"/>
</dbReference>
<dbReference type="Proteomes" id="UP000681526">
    <property type="component" value="Unassembled WGS sequence"/>
</dbReference>
<evidence type="ECO:0000259" key="4">
    <source>
        <dbReference type="SMART" id="SM00822"/>
    </source>
</evidence>
<accession>A0ABN7RZZ0</accession>
<feature type="domain" description="Ketoreductase" evidence="4">
    <location>
        <begin position="9"/>
        <end position="197"/>
    </location>
</feature>
<dbReference type="PRINTS" id="PR00080">
    <property type="entry name" value="SDRFAMILY"/>
</dbReference>
<comment type="similarity">
    <text evidence="1 3">Belongs to the short-chain dehydrogenases/reductases (SDR) family.</text>
</comment>
<dbReference type="PRINTS" id="PR00081">
    <property type="entry name" value="GDHRDH"/>
</dbReference>
<evidence type="ECO:0000256" key="1">
    <source>
        <dbReference type="ARBA" id="ARBA00006484"/>
    </source>
</evidence>
<dbReference type="CDD" id="cd05233">
    <property type="entry name" value="SDR_c"/>
    <property type="match status" value="1"/>
</dbReference>
<proteinExistence type="inferred from homology"/>
<dbReference type="EMBL" id="CAJRAY010000050">
    <property type="protein sequence ID" value="CAG5087835.1"/>
    <property type="molecule type" value="Genomic_DNA"/>
</dbReference>
<dbReference type="PANTHER" id="PTHR44196:SF1">
    <property type="entry name" value="DEHYDROGENASE_REDUCTASE SDR FAMILY MEMBER 7B"/>
    <property type="match status" value="1"/>
</dbReference>
<name>A0ABN7RZZ0_THEXY</name>
<comment type="caution">
    <text evidence="5">The sequence shown here is derived from an EMBL/GenBank/DDBJ whole genome shotgun (WGS) entry which is preliminary data.</text>
</comment>
<dbReference type="Gene3D" id="3.40.50.720">
    <property type="entry name" value="NAD(P)-binding Rossmann-like Domain"/>
    <property type="match status" value="1"/>
</dbReference>
<dbReference type="EC" id="1.1.1.100" evidence="5"/>
<gene>
    <name evidence="5" type="primary">txxe 2223-fabG8</name>
    <name evidence="5" type="ORF">TXXE_11265</name>
</gene>
<keyword evidence="2 5" id="KW-0560">Oxidoreductase</keyword>
<dbReference type="InterPro" id="IPR002347">
    <property type="entry name" value="SDR_fam"/>
</dbReference>
<evidence type="ECO:0000256" key="3">
    <source>
        <dbReference type="RuleBase" id="RU000363"/>
    </source>
</evidence>
<dbReference type="GO" id="GO:0004316">
    <property type="term" value="F:3-oxoacyl-[acyl-carrier-protein] reductase (NADPH) activity"/>
    <property type="evidence" value="ECO:0007669"/>
    <property type="project" value="UniProtKB-EC"/>
</dbReference>
<evidence type="ECO:0000313" key="6">
    <source>
        <dbReference type="Proteomes" id="UP000681526"/>
    </source>
</evidence>
<evidence type="ECO:0000256" key="2">
    <source>
        <dbReference type="ARBA" id="ARBA00023002"/>
    </source>
</evidence>
<dbReference type="PANTHER" id="PTHR44196">
    <property type="entry name" value="DEHYDROGENASE/REDUCTASE SDR FAMILY MEMBER 7B"/>
    <property type="match status" value="1"/>
</dbReference>
<dbReference type="Pfam" id="PF00106">
    <property type="entry name" value="adh_short"/>
    <property type="match status" value="1"/>
</dbReference>
<sequence>MSQAEVRGKWALVTGASRGIGYRIAKFMAQQGCNLILHSRSLEHTRKIEEEVRALGVEAYSVAAELANLDEVAAMLDAIEAKGTPVDIVFNNAAVQIAYRKDYYNTPVEDFEVSFRINFISAVMIANRFIPKMIERGFGRVINVTSGIRNEPEQSAYAASKAALDKWTKDLASRLDGTDVIISLTDPGWCRTDLGGPNAPNDPDTVIPGICVGAFVNDGKSGRFLHAQSFTGMTLEEAVAKAHTMEPTPYVI</sequence>
<dbReference type="InterPro" id="IPR036291">
    <property type="entry name" value="NAD(P)-bd_dom_sf"/>
</dbReference>
<protein>
    <submittedName>
        <fullName evidence="5">3-oxoacyl-[acyl-carrier-protein] reductase</fullName>
        <ecNumber evidence="5">1.1.1.100</ecNumber>
    </submittedName>
</protein>
<organism evidence="5 6">
    <name type="scientific">Thermobacillus xylanilyticus</name>
    <dbReference type="NCBI Taxonomy" id="76633"/>
    <lineage>
        <taxon>Bacteria</taxon>
        <taxon>Bacillati</taxon>
        <taxon>Bacillota</taxon>
        <taxon>Bacilli</taxon>
        <taxon>Bacillales</taxon>
        <taxon>Paenibacillaceae</taxon>
        <taxon>Thermobacillus</taxon>
    </lineage>
</organism>
<dbReference type="SUPFAM" id="SSF51735">
    <property type="entry name" value="NAD(P)-binding Rossmann-fold domains"/>
    <property type="match status" value="1"/>
</dbReference>
<dbReference type="SMART" id="SM00822">
    <property type="entry name" value="PKS_KR"/>
    <property type="match status" value="1"/>
</dbReference>
<keyword evidence="6" id="KW-1185">Reference proteome</keyword>
<evidence type="ECO:0000313" key="5">
    <source>
        <dbReference type="EMBL" id="CAG5087835.1"/>
    </source>
</evidence>
<reference evidence="5 6" key="1">
    <citation type="submission" date="2021-04" db="EMBL/GenBank/DDBJ databases">
        <authorList>
            <person name="Rakotoarivonina H."/>
        </authorList>
    </citation>
    <scope>NUCLEOTIDE SEQUENCE [LARGE SCALE GENOMIC DNA]</scope>
    <source>
        <strain evidence="5 6">XE</strain>
    </source>
</reference>
<dbReference type="InterPro" id="IPR057326">
    <property type="entry name" value="KR_dom"/>
</dbReference>